<dbReference type="PANTHER" id="PTHR43591">
    <property type="entry name" value="METHYLTRANSFERASE"/>
    <property type="match status" value="1"/>
</dbReference>
<evidence type="ECO:0000256" key="1">
    <source>
        <dbReference type="SAM" id="MobiDB-lite"/>
    </source>
</evidence>
<feature type="compositionally biased region" description="Polar residues" evidence="1">
    <location>
        <begin position="421"/>
        <end position="432"/>
    </location>
</feature>
<accession>A0A9N9LRM2</accession>
<reference evidence="2" key="1">
    <citation type="submission" date="2021-07" db="EMBL/GenBank/DDBJ databases">
        <authorList>
            <person name="Durling M."/>
        </authorList>
    </citation>
    <scope>NUCLEOTIDE SEQUENCE</scope>
</reference>
<protein>
    <recommendedName>
        <fullName evidence="4">Methyltransferase</fullName>
    </recommendedName>
</protein>
<dbReference type="InterPro" id="IPR029063">
    <property type="entry name" value="SAM-dependent_MTases_sf"/>
</dbReference>
<gene>
    <name evidence="2" type="ORF">HYALB_00007026</name>
</gene>
<dbReference type="CDD" id="cd02440">
    <property type="entry name" value="AdoMet_MTases"/>
    <property type="match status" value="1"/>
</dbReference>
<sequence length="432" mass="48526">MTPDFSSNQSGEKTRHGCQSLWLQKKRQSALCCFRLMGEPAEMSLGKQNTRSISDDSLTLGTSDIPVLEVDDDCEMGNVQSDDADEGGEESHYGPFWGRDSRTLYHQPRSDQDTLNSTQSLYDSDITYFMIHGRRYCKDYFMPNDEEEQTRTQILHTVYLYLLDQKLTTIELENPTKILDVGTGSGEWAMAMGDEYPTAEIIGIDIAKIQPSAVPLNVFFEIDDAEEEGGWTWPDNEFDLVHFRTMAGAFKSWDEMYAQAFKHLKPGGWIEVIDFDNHKKLLSYFDKGSVVHKWVAAIKEAAHISGRDRNGKHLEPERLEALGFVEVSVQTRYLPLGIWPEDPEANRIGKHNLVAQLSGLEAVSLRLLTEVLGWDPAEVRRVCKVVDEAFRKLALDPVEGHGLGAGVRILVGRKPDKPDPSNDTTPVNGAAC</sequence>
<dbReference type="Proteomes" id="UP000701801">
    <property type="component" value="Unassembled WGS sequence"/>
</dbReference>
<proteinExistence type="predicted"/>
<comment type="caution">
    <text evidence="2">The sequence shown here is derived from an EMBL/GenBank/DDBJ whole genome shotgun (WGS) entry which is preliminary data.</text>
</comment>
<evidence type="ECO:0008006" key="4">
    <source>
        <dbReference type="Google" id="ProtNLM"/>
    </source>
</evidence>
<dbReference type="Pfam" id="PF13489">
    <property type="entry name" value="Methyltransf_23"/>
    <property type="match status" value="1"/>
</dbReference>
<dbReference type="GO" id="GO:0008168">
    <property type="term" value="F:methyltransferase activity"/>
    <property type="evidence" value="ECO:0007669"/>
    <property type="project" value="TreeGrafter"/>
</dbReference>
<dbReference type="EMBL" id="CAJVRM010000217">
    <property type="protein sequence ID" value="CAG8977396.1"/>
    <property type="molecule type" value="Genomic_DNA"/>
</dbReference>
<name>A0A9N9LRM2_9HELO</name>
<dbReference type="SUPFAM" id="SSF53335">
    <property type="entry name" value="S-adenosyl-L-methionine-dependent methyltransferases"/>
    <property type="match status" value="1"/>
</dbReference>
<dbReference type="OrthoDB" id="2013972at2759"/>
<evidence type="ECO:0000313" key="3">
    <source>
        <dbReference type="Proteomes" id="UP000701801"/>
    </source>
</evidence>
<keyword evidence="3" id="KW-1185">Reference proteome</keyword>
<organism evidence="2 3">
    <name type="scientific">Hymenoscyphus albidus</name>
    <dbReference type="NCBI Taxonomy" id="595503"/>
    <lineage>
        <taxon>Eukaryota</taxon>
        <taxon>Fungi</taxon>
        <taxon>Dikarya</taxon>
        <taxon>Ascomycota</taxon>
        <taxon>Pezizomycotina</taxon>
        <taxon>Leotiomycetes</taxon>
        <taxon>Helotiales</taxon>
        <taxon>Helotiaceae</taxon>
        <taxon>Hymenoscyphus</taxon>
    </lineage>
</organism>
<feature type="region of interest" description="Disordered" evidence="1">
    <location>
        <begin position="411"/>
        <end position="432"/>
    </location>
</feature>
<dbReference type="Gene3D" id="3.40.50.150">
    <property type="entry name" value="Vaccinia Virus protein VP39"/>
    <property type="match status" value="1"/>
</dbReference>
<evidence type="ECO:0000313" key="2">
    <source>
        <dbReference type="EMBL" id="CAG8977396.1"/>
    </source>
</evidence>
<dbReference type="AlphaFoldDB" id="A0A9N9LRM2"/>
<dbReference type="PANTHER" id="PTHR43591:SF105">
    <property type="entry name" value="METHYLTRANSFERASE DOMAIN-CONTAINING PROTEIN-RELATED"/>
    <property type="match status" value="1"/>
</dbReference>